<name>A0A7R9P1F5_9NEOP</name>
<keyword evidence="5" id="KW-0505">Motor protein</keyword>
<dbReference type="SMART" id="SM00129">
    <property type="entry name" value="KISc"/>
    <property type="match status" value="1"/>
</dbReference>
<keyword evidence="3 5" id="KW-0067">ATP-binding</keyword>
<comment type="similarity">
    <text evidence="5">Belongs to the TRAFAC class myosin-kinesin ATPase superfamily. Kinesin family.</text>
</comment>
<evidence type="ECO:0000256" key="5">
    <source>
        <dbReference type="PROSITE-ProRule" id="PRU00283"/>
    </source>
</evidence>
<organism evidence="7">
    <name type="scientific">Timema tahoe</name>
    <dbReference type="NCBI Taxonomy" id="61484"/>
    <lineage>
        <taxon>Eukaryota</taxon>
        <taxon>Metazoa</taxon>
        <taxon>Ecdysozoa</taxon>
        <taxon>Arthropoda</taxon>
        <taxon>Hexapoda</taxon>
        <taxon>Insecta</taxon>
        <taxon>Pterygota</taxon>
        <taxon>Neoptera</taxon>
        <taxon>Polyneoptera</taxon>
        <taxon>Phasmatodea</taxon>
        <taxon>Timematodea</taxon>
        <taxon>Timematoidea</taxon>
        <taxon>Timematidae</taxon>
        <taxon>Timema</taxon>
    </lineage>
</organism>
<dbReference type="GO" id="GO:0051231">
    <property type="term" value="P:spindle elongation"/>
    <property type="evidence" value="ECO:0007669"/>
    <property type="project" value="TreeGrafter"/>
</dbReference>
<keyword evidence="2 5" id="KW-0547">Nucleotide-binding</keyword>
<feature type="domain" description="Kinesin motor" evidence="6">
    <location>
        <begin position="42"/>
        <end position="179"/>
    </location>
</feature>
<dbReference type="InterPro" id="IPR027640">
    <property type="entry name" value="Kinesin-like_fam"/>
</dbReference>
<dbReference type="GO" id="GO:0005875">
    <property type="term" value="C:microtubule associated complex"/>
    <property type="evidence" value="ECO:0007669"/>
    <property type="project" value="TreeGrafter"/>
</dbReference>
<evidence type="ECO:0000256" key="2">
    <source>
        <dbReference type="ARBA" id="ARBA00022741"/>
    </source>
</evidence>
<dbReference type="InterPro" id="IPR001752">
    <property type="entry name" value="Kinesin_motor_dom"/>
</dbReference>
<protein>
    <recommendedName>
        <fullName evidence="6">Kinesin motor domain-containing protein</fullName>
    </recommendedName>
</protein>
<evidence type="ECO:0000313" key="7">
    <source>
        <dbReference type="EMBL" id="CAD7463777.1"/>
    </source>
</evidence>
<dbReference type="SUPFAM" id="SSF52540">
    <property type="entry name" value="P-loop containing nucleoside triphosphate hydrolases"/>
    <property type="match status" value="1"/>
</dbReference>
<dbReference type="PANTHER" id="PTHR47969:SF28">
    <property type="entry name" value="KINESIN-LIKE PROTEIN KIF21B"/>
    <property type="match status" value="1"/>
</dbReference>
<evidence type="ECO:0000256" key="3">
    <source>
        <dbReference type="ARBA" id="ARBA00022840"/>
    </source>
</evidence>
<accession>A0A7R9P1F5</accession>
<dbReference type="GO" id="GO:0007018">
    <property type="term" value="P:microtubule-based movement"/>
    <property type="evidence" value="ECO:0007669"/>
    <property type="project" value="InterPro"/>
</dbReference>
<evidence type="ECO:0000256" key="4">
    <source>
        <dbReference type="ARBA" id="ARBA00023212"/>
    </source>
</evidence>
<feature type="binding site" evidence="5">
    <location>
        <begin position="103"/>
        <end position="110"/>
    </location>
    <ligand>
        <name>ATP</name>
        <dbReference type="ChEBI" id="CHEBI:30616"/>
    </ligand>
</feature>
<comment type="subcellular location">
    <subcellularLocation>
        <location evidence="1">Cytoplasm</location>
        <location evidence="1">Cytoskeleton</location>
    </subcellularLocation>
</comment>
<dbReference type="Gene3D" id="3.40.850.10">
    <property type="entry name" value="Kinesin motor domain"/>
    <property type="match status" value="1"/>
</dbReference>
<proteinExistence type="inferred from homology"/>
<dbReference type="Pfam" id="PF00225">
    <property type="entry name" value="Kinesin"/>
    <property type="match status" value="1"/>
</dbReference>
<evidence type="ECO:0000259" key="6">
    <source>
        <dbReference type="PROSITE" id="PS50067"/>
    </source>
</evidence>
<dbReference type="GO" id="GO:0007052">
    <property type="term" value="P:mitotic spindle organization"/>
    <property type="evidence" value="ECO:0007669"/>
    <property type="project" value="TreeGrafter"/>
</dbReference>
<dbReference type="GO" id="GO:0003777">
    <property type="term" value="F:microtubule motor activity"/>
    <property type="evidence" value="ECO:0007669"/>
    <property type="project" value="InterPro"/>
</dbReference>
<gene>
    <name evidence="7" type="ORF">TTEB3V08_LOCUS11657</name>
</gene>
<sequence length="179" mass="20342">MVKRLHCEIKLRFWLPTWQAFALGSDLKLVIRPQIAREVIDMCRVCTTVMPGEPQVLLGSDKAFTYDYVFDTETPQSQVYDTCVECLVDGSLEGYNATVLAYGQTGSGKTYTMGTGFDVELDPDQIGIIPRSIHHMFDGITRRIETARQTGEPSPEFKVTAQFMELYNEEVIDLFEPNW</sequence>
<reference evidence="7" key="1">
    <citation type="submission" date="2020-11" db="EMBL/GenBank/DDBJ databases">
        <authorList>
            <person name="Tran Van P."/>
        </authorList>
    </citation>
    <scope>NUCLEOTIDE SEQUENCE</scope>
</reference>
<keyword evidence="4" id="KW-0963">Cytoplasm</keyword>
<evidence type="ECO:0000256" key="1">
    <source>
        <dbReference type="ARBA" id="ARBA00004245"/>
    </source>
</evidence>
<dbReference type="EMBL" id="OE009245">
    <property type="protein sequence ID" value="CAD7463777.1"/>
    <property type="molecule type" value="Genomic_DNA"/>
</dbReference>
<dbReference type="InterPro" id="IPR036961">
    <property type="entry name" value="Kinesin_motor_dom_sf"/>
</dbReference>
<dbReference type="GO" id="GO:0008017">
    <property type="term" value="F:microtubule binding"/>
    <property type="evidence" value="ECO:0007669"/>
    <property type="project" value="InterPro"/>
</dbReference>
<dbReference type="PROSITE" id="PS50067">
    <property type="entry name" value="KINESIN_MOTOR_2"/>
    <property type="match status" value="1"/>
</dbReference>
<dbReference type="InterPro" id="IPR027417">
    <property type="entry name" value="P-loop_NTPase"/>
</dbReference>
<dbReference type="AlphaFoldDB" id="A0A7R9P1F5"/>
<dbReference type="PANTHER" id="PTHR47969">
    <property type="entry name" value="CHROMOSOME-ASSOCIATED KINESIN KIF4A-RELATED"/>
    <property type="match status" value="1"/>
</dbReference>
<keyword evidence="4" id="KW-0206">Cytoskeleton</keyword>
<dbReference type="GO" id="GO:0005524">
    <property type="term" value="F:ATP binding"/>
    <property type="evidence" value="ECO:0007669"/>
    <property type="project" value="UniProtKB-UniRule"/>
</dbReference>